<name>A0A3M6VDQ9_9STRA</name>
<dbReference type="AlphaFoldDB" id="A0A3M6VDQ9"/>
<reference evidence="3 4" key="1">
    <citation type="submission" date="2018-06" db="EMBL/GenBank/DDBJ databases">
        <title>Comparative genomics of downy mildews reveals potential adaptations to biotrophy.</title>
        <authorList>
            <person name="Fletcher K."/>
            <person name="Klosterman S.J."/>
            <person name="Derevnina L."/>
            <person name="Martin F."/>
            <person name="Koike S."/>
            <person name="Reyes Chin-Wo S."/>
            <person name="Mou B."/>
            <person name="Michelmore R."/>
        </authorList>
    </citation>
    <scope>NUCLEOTIDE SEQUENCE [LARGE SCALE GENOMIC DNA]</scope>
    <source>
        <strain evidence="2 4">R13</strain>
        <strain evidence="1 3">R14</strain>
    </source>
</reference>
<evidence type="ECO:0000313" key="1">
    <source>
        <dbReference type="EMBL" id="RMX64507.1"/>
    </source>
</evidence>
<dbReference type="EMBL" id="QKXF01000320">
    <property type="protein sequence ID" value="RQM12608.1"/>
    <property type="molecule type" value="Genomic_DNA"/>
</dbReference>
<keyword evidence="3" id="KW-1185">Reference proteome</keyword>
<evidence type="ECO:0000313" key="3">
    <source>
        <dbReference type="Proteomes" id="UP000282087"/>
    </source>
</evidence>
<sequence length="73" mass="8612">MNALFLGQQANTRLYEYEYAFHNISQWVRDFHRECCGMAAIFLIHFRRKKQRYGFSSVEKPFGLHVLNGPANS</sequence>
<dbReference type="EMBL" id="QLLG01000306">
    <property type="protein sequence ID" value="RMX64507.1"/>
    <property type="molecule type" value="Genomic_DNA"/>
</dbReference>
<protein>
    <submittedName>
        <fullName evidence="1">Uncharacterized protein</fullName>
    </submittedName>
</protein>
<dbReference type="Proteomes" id="UP000286097">
    <property type="component" value="Unassembled WGS sequence"/>
</dbReference>
<evidence type="ECO:0000313" key="2">
    <source>
        <dbReference type="EMBL" id="RQM12608.1"/>
    </source>
</evidence>
<comment type="caution">
    <text evidence="1">The sequence shown here is derived from an EMBL/GenBank/DDBJ whole genome shotgun (WGS) entry which is preliminary data.</text>
</comment>
<evidence type="ECO:0000313" key="4">
    <source>
        <dbReference type="Proteomes" id="UP000286097"/>
    </source>
</evidence>
<dbReference type="VEuPathDB" id="FungiDB:DD237_004144"/>
<gene>
    <name evidence="2" type="ORF">DD237_004144</name>
    <name evidence="1" type="ORF">DD238_005641</name>
</gene>
<organism evidence="1 3">
    <name type="scientific">Peronospora effusa</name>
    <dbReference type="NCBI Taxonomy" id="542832"/>
    <lineage>
        <taxon>Eukaryota</taxon>
        <taxon>Sar</taxon>
        <taxon>Stramenopiles</taxon>
        <taxon>Oomycota</taxon>
        <taxon>Peronosporomycetes</taxon>
        <taxon>Peronosporales</taxon>
        <taxon>Peronosporaceae</taxon>
        <taxon>Peronospora</taxon>
    </lineage>
</organism>
<accession>A0A3M6VDQ9</accession>
<proteinExistence type="predicted"/>
<dbReference type="Proteomes" id="UP000282087">
    <property type="component" value="Unassembled WGS sequence"/>
</dbReference>